<feature type="compositionally biased region" description="Basic residues" evidence="1">
    <location>
        <begin position="137"/>
        <end position="147"/>
    </location>
</feature>
<evidence type="ECO:0000259" key="2">
    <source>
        <dbReference type="PROSITE" id="PS50174"/>
    </source>
</evidence>
<dbReference type="InterPro" id="IPR000467">
    <property type="entry name" value="G_patch_dom"/>
</dbReference>
<feature type="compositionally biased region" description="Basic and acidic residues" evidence="1">
    <location>
        <begin position="325"/>
        <end position="339"/>
    </location>
</feature>
<dbReference type="Pfam" id="PF01585">
    <property type="entry name" value="G-patch"/>
    <property type="match status" value="1"/>
</dbReference>
<dbReference type="SUPFAM" id="SSF54928">
    <property type="entry name" value="RNA-binding domain, RBD"/>
    <property type="match status" value="1"/>
</dbReference>
<proteinExistence type="predicted"/>
<feature type="domain" description="G-patch" evidence="2">
    <location>
        <begin position="345"/>
        <end position="396"/>
    </location>
</feature>
<accession>W2S1D8</accession>
<feature type="region of interest" description="Disordered" evidence="1">
    <location>
        <begin position="1"/>
        <end position="33"/>
    </location>
</feature>
<dbReference type="EMBL" id="KB822718">
    <property type="protein sequence ID" value="ETN42380.1"/>
    <property type="molecule type" value="Genomic_DNA"/>
</dbReference>
<dbReference type="GO" id="GO:0045292">
    <property type="term" value="P:mRNA cis splicing, via spliceosome"/>
    <property type="evidence" value="ECO:0007669"/>
    <property type="project" value="InterPro"/>
</dbReference>
<dbReference type="GeneID" id="19968873"/>
<dbReference type="VEuPathDB" id="FungiDB:HMPREF1541_01534"/>
<dbReference type="InterPro" id="IPR040052">
    <property type="entry name" value="RBM17"/>
</dbReference>
<name>W2S1D8_CYPE1</name>
<dbReference type="PROSITE" id="PS50174">
    <property type="entry name" value="G_PATCH"/>
    <property type="match status" value="1"/>
</dbReference>
<dbReference type="PANTHER" id="PTHR13288:SF8">
    <property type="entry name" value="SPLICING FACTOR 45"/>
    <property type="match status" value="1"/>
</dbReference>
<dbReference type="SMART" id="SM00443">
    <property type="entry name" value="G_patch"/>
    <property type="match status" value="1"/>
</dbReference>
<dbReference type="InterPro" id="IPR012677">
    <property type="entry name" value="Nucleotide-bd_a/b_plait_sf"/>
</dbReference>
<evidence type="ECO:0000313" key="3">
    <source>
        <dbReference type="EMBL" id="ETN42380.1"/>
    </source>
</evidence>
<feature type="compositionally biased region" description="Pro residues" evidence="1">
    <location>
        <begin position="284"/>
        <end position="298"/>
    </location>
</feature>
<feature type="compositionally biased region" description="Polar residues" evidence="1">
    <location>
        <begin position="23"/>
        <end position="33"/>
    </location>
</feature>
<feature type="region of interest" description="Disordered" evidence="1">
    <location>
        <begin position="60"/>
        <end position="167"/>
    </location>
</feature>
<feature type="region of interest" description="Disordered" evidence="1">
    <location>
        <begin position="190"/>
        <end position="347"/>
    </location>
</feature>
<gene>
    <name evidence="3" type="ORF">HMPREF1541_01534</name>
</gene>
<reference evidence="3 4" key="1">
    <citation type="submission" date="2013-03" db="EMBL/GenBank/DDBJ databases">
        <title>The Genome Sequence of Phialophora europaea CBS 101466.</title>
        <authorList>
            <consortium name="The Broad Institute Genomics Platform"/>
            <person name="Cuomo C."/>
            <person name="de Hoog S."/>
            <person name="Gorbushina A."/>
            <person name="Walker B."/>
            <person name="Young S.K."/>
            <person name="Zeng Q."/>
            <person name="Gargeya S."/>
            <person name="Fitzgerald M."/>
            <person name="Haas B."/>
            <person name="Abouelleil A."/>
            <person name="Allen A.W."/>
            <person name="Alvarado L."/>
            <person name="Arachchi H.M."/>
            <person name="Berlin A.M."/>
            <person name="Chapman S.B."/>
            <person name="Gainer-Dewar J."/>
            <person name="Goldberg J."/>
            <person name="Griggs A."/>
            <person name="Gujja S."/>
            <person name="Hansen M."/>
            <person name="Howarth C."/>
            <person name="Imamovic A."/>
            <person name="Ireland A."/>
            <person name="Larimer J."/>
            <person name="McCowan C."/>
            <person name="Murphy C."/>
            <person name="Pearson M."/>
            <person name="Poon T.W."/>
            <person name="Priest M."/>
            <person name="Roberts A."/>
            <person name="Saif S."/>
            <person name="Shea T."/>
            <person name="Sisk P."/>
            <person name="Sykes S."/>
            <person name="Wortman J."/>
            <person name="Nusbaum C."/>
            <person name="Birren B."/>
        </authorList>
    </citation>
    <scope>NUCLEOTIDE SEQUENCE [LARGE SCALE GENOMIC DNA]</scope>
    <source>
        <strain evidence="3 4">CBS 101466</strain>
    </source>
</reference>
<dbReference type="OrthoDB" id="5411533at2759"/>
<dbReference type="PANTHER" id="PTHR13288">
    <property type="entry name" value="SPLICING FACTOR 45 SPF45"/>
    <property type="match status" value="1"/>
</dbReference>
<evidence type="ECO:0000313" key="4">
    <source>
        <dbReference type="Proteomes" id="UP000030752"/>
    </source>
</evidence>
<dbReference type="eggNOG" id="KOG1996">
    <property type="taxonomic scope" value="Eukaryota"/>
</dbReference>
<dbReference type="GO" id="GO:0071011">
    <property type="term" value="C:precatalytic spliceosome"/>
    <property type="evidence" value="ECO:0007669"/>
    <property type="project" value="TreeGrafter"/>
</dbReference>
<organism evidence="3 4">
    <name type="scientific">Cyphellophora europaea (strain CBS 101466)</name>
    <name type="common">Phialophora europaea</name>
    <dbReference type="NCBI Taxonomy" id="1220924"/>
    <lineage>
        <taxon>Eukaryota</taxon>
        <taxon>Fungi</taxon>
        <taxon>Dikarya</taxon>
        <taxon>Ascomycota</taxon>
        <taxon>Pezizomycotina</taxon>
        <taxon>Eurotiomycetes</taxon>
        <taxon>Chaetothyriomycetidae</taxon>
        <taxon>Chaetothyriales</taxon>
        <taxon>Cyphellophoraceae</taxon>
        <taxon>Cyphellophora</taxon>
    </lineage>
</organism>
<keyword evidence="4" id="KW-1185">Reference proteome</keyword>
<feature type="compositionally biased region" description="Low complexity" evidence="1">
    <location>
        <begin position="72"/>
        <end position="84"/>
    </location>
</feature>
<dbReference type="GO" id="GO:0003676">
    <property type="term" value="F:nucleic acid binding"/>
    <property type="evidence" value="ECO:0007669"/>
    <property type="project" value="InterPro"/>
</dbReference>
<dbReference type="Gene3D" id="3.30.70.330">
    <property type="match status" value="1"/>
</dbReference>
<dbReference type="InParanoid" id="W2S1D8"/>
<evidence type="ECO:0000256" key="1">
    <source>
        <dbReference type="SAM" id="MobiDB-lite"/>
    </source>
</evidence>
<dbReference type="FunFam" id="3.30.70.330:FF:000495">
    <property type="entry name" value="Putative G-patch DNA repair protein (Drt111)"/>
    <property type="match status" value="1"/>
</dbReference>
<dbReference type="RefSeq" id="XP_008714116.1">
    <property type="nucleotide sequence ID" value="XM_008715894.1"/>
</dbReference>
<dbReference type="AlphaFoldDB" id="W2S1D8"/>
<dbReference type="Proteomes" id="UP000030752">
    <property type="component" value="Unassembled WGS sequence"/>
</dbReference>
<sequence length="523" mass="57422">MANDPPPSAGGGLSLYANLLDPKSSTPGSISSAPVSYKQLEAAEQDDAGKKQQALAASLRFQPTRRPQQSQAAAAAKAKAKAIANKLSAVPQVQPPIEKPPEPVQELPQPSAPKTTIDDWTATPDDDEWFQGEKRQRGGRKKRKKDKKAPAMEQNWDDIYDPSRPTNYEEYKHGEEKILEVREWKDLLYRHRMRKRQSSTDESDYDERPTNRRFAPPMSFAPPSNLNADPPPPPADVPDDVSGDDVWARRMRMSQVPPPPADVPNDPTGEDAYARRMQMAQAVAPPPPPPPPDVPPPTGMISRAPVRYSLPEAPPEIPASETELEEKLEAETTEHDQSKSSRPGQSGFAERLMAKYGWSKGQGLGAKGTGIINPLYAKADVRKKKSDAEGGGFATPASTGKILGGRKAKGVEAEEAGKFGPMSEVIRLEHMLDGMDVDAELNRGEGGIMQEIGEECGEKYGTVERVYIHRRSMEDGGPLVFVRFVSQLSALRAVNALEGRVFGGNAITARFWDREQFDKDNFE</sequence>
<protein>
    <recommendedName>
        <fullName evidence="2">G-patch domain-containing protein</fullName>
    </recommendedName>
</protein>
<dbReference type="HOGENOM" id="CLU_025002_1_0_1"/>
<dbReference type="InterPro" id="IPR035979">
    <property type="entry name" value="RBD_domain_sf"/>
</dbReference>
<dbReference type="STRING" id="1220924.W2S1D8"/>